<dbReference type="InterPro" id="IPR036097">
    <property type="entry name" value="HisK_dim/P_sf"/>
</dbReference>
<evidence type="ECO:0000259" key="6">
    <source>
        <dbReference type="PROSITE" id="PS50109"/>
    </source>
</evidence>
<feature type="region of interest" description="Disordered" evidence="4">
    <location>
        <begin position="428"/>
        <end position="459"/>
    </location>
</feature>
<comment type="catalytic activity">
    <reaction evidence="1">
        <text>ATP + protein L-histidine = ADP + protein N-phospho-L-histidine.</text>
        <dbReference type="EC" id="2.7.13.3"/>
    </reaction>
</comment>
<dbReference type="InterPro" id="IPR004358">
    <property type="entry name" value="Sig_transdc_His_kin-like_C"/>
</dbReference>
<sequence>MSVARRDMRHLYEVEYGVRRELVLRLVGVCLSAFLMHLYNGMYMPFVWCLGYLLCHMAHFLFIVAHLDRADTEDLTIAGLLYLVVVLSFMWLPAWLGMQSDPTLIWVGSVLMISAITYQIRRADRMLWLIWAQISIFGALSAVVMASHVHRFEGLVGQLGAVLVTAAAFAYVALAMLYTRKSRLTMEDAAEQMAQDQKMSAIGRLAGGMAHDFNNMLTVMKGNLDLYHLSDAEEDREAAVREAQIAVLRAEEVVQQLMIYARKAPVRLRVLDANLAMDQMMMLVRSMVPSRIRRNFVPLERRLHIEVDEGQLTTALLNLVKNAVDAMEGQGTMTIATGHEVLEGTPEHHGARLEPGAYVTITVSDTGAGIVAEHLDHVMEPFFTTKPEGKGTGLGLSMVAGFVQGAGGGLRIRSSAQGTDVTLLLPAARAPHNSGGPQSKSVSAASPDGPMPVRMVPET</sequence>
<dbReference type="InterPro" id="IPR005467">
    <property type="entry name" value="His_kinase_dom"/>
</dbReference>
<evidence type="ECO:0000256" key="2">
    <source>
        <dbReference type="ARBA" id="ARBA00012438"/>
    </source>
</evidence>
<evidence type="ECO:0000256" key="3">
    <source>
        <dbReference type="ARBA" id="ARBA00022553"/>
    </source>
</evidence>
<dbReference type="InterPro" id="IPR003594">
    <property type="entry name" value="HATPase_dom"/>
</dbReference>
<dbReference type="Gene3D" id="1.10.287.130">
    <property type="match status" value="1"/>
</dbReference>
<comment type="caution">
    <text evidence="7">The sequence shown here is derived from an EMBL/GenBank/DDBJ whole genome shotgun (WGS) entry which is preliminary data.</text>
</comment>
<evidence type="ECO:0000313" key="7">
    <source>
        <dbReference type="EMBL" id="MBP0482392.1"/>
    </source>
</evidence>
<dbReference type="InterPro" id="IPR036890">
    <property type="entry name" value="HATPase_C_sf"/>
</dbReference>
<evidence type="ECO:0000256" key="5">
    <source>
        <dbReference type="SAM" id="Phobius"/>
    </source>
</evidence>
<keyword evidence="5" id="KW-0812">Transmembrane</keyword>
<accession>A0A940MP92</accession>
<dbReference type="CDD" id="cd00082">
    <property type="entry name" value="HisKA"/>
    <property type="match status" value="1"/>
</dbReference>
<gene>
    <name evidence="7" type="ORF">J5474_07790</name>
</gene>
<dbReference type="EC" id="2.7.13.3" evidence="2"/>
<protein>
    <recommendedName>
        <fullName evidence="2">histidine kinase</fullName>
        <ecNumber evidence="2">2.7.13.3</ecNumber>
    </recommendedName>
</protein>
<dbReference type="Proteomes" id="UP000675940">
    <property type="component" value="Unassembled WGS sequence"/>
</dbReference>
<dbReference type="AlphaFoldDB" id="A0A940MP92"/>
<dbReference type="PANTHER" id="PTHR43065">
    <property type="entry name" value="SENSOR HISTIDINE KINASE"/>
    <property type="match status" value="1"/>
</dbReference>
<dbReference type="GO" id="GO:0000155">
    <property type="term" value="F:phosphorelay sensor kinase activity"/>
    <property type="evidence" value="ECO:0007669"/>
    <property type="project" value="InterPro"/>
</dbReference>
<dbReference type="SMART" id="SM00388">
    <property type="entry name" value="HisKA"/>
    <property type="match status" value="1"/>
</dbReference>
<keyword evidence="5" id="KW-0472">Membrane</keyword>
<evidence type="ECO:0000313" key="8">
    <source>
        <dbReference type="Proteomes" id="UP000675940"/>
    </source>
</evidence>
<proteinExistence type="predicted"/>
<dbReference type="RefSeq" id="WP_209360242.1">
    <property type="nucleotide sequence ID" value="NZ_JAGISH010000003.1"/>
</dbReference>
<reference evidence="7" key="1">
    <citation type="submission" date="2021-03" db="EMBL/GenBank/DDBJ databases">
        <title>Sagittula salina sp. nov. strain M10.9X isolated from the marine waste.</title>
        <authorList>
            <person name="Satari L."/>
            <person name="Molina-Menor E."/>
            <person name="Vidal-Verdu A."/>
            <person name="Pascual J."/>
            <person name="Pereto J."/>
            <person name="Porcar M."/>
        </authorList>
    </citation>
    <scope>NUCLEOTIDE SEQUENCE</scope>
    <source>
        <strain evidence="7">M10.9X</strain>
    </source>
</reference>
<evidence type="ECO:0000256" key="4">
    <source>
        <dbReference type="SAM" id="MobiDB-lite"/>
    </source>
</evidence>
<dbReference type="SUPFAM" id="SSF55874">
    <property type="entry name" value="ATPase domain of HSP90 chaperone/DNA topoisomerase II/histidine kinase"/>
    <property type="match status" value="1"/>
</dbReference>
<dbReference type="SUPFAM" id="SSF47384">
    <property type="entry name" value="Homodimeric domain of signal transducing histidine kinase"/>
    <property type="match status" value="1"/>
</dbReference>
<keyword evidence="5" id="KW-1133">Transmembrane helix</keyword>
<feature type="transmembrane region" description="Helical" evidence="5">
    <location>
        <begin position="77"/>
        <end position="97"/>
    </location>
</feature>
<dbReference type="Gene3D" id="3.30.565.10">
    <property type="entry name" value="Histidine kinase-like ATPase, C-terminal domain"/>
    <property type="match status" value="1"/>
</dbReference>
<feature type="transmembrane region" description="Helical" evidence="5">
    <location>
        <begin position="45"/>
        <end position="65"/>
    </location>
</feature>
<dbReference type="Pfam" id="PF02518">
    <property type="entry name" value="HATPase_c"/>
    <property type="match status" value="1"/>
</dbReference>
<evidence type="ECO:0000256" key="1">
    <source>
        <dbReference type="ARBA" id="ARBA00000085"/>
    </source>
</evidence>
<dbReference type="PROSITE" id="PS50109">
    <property type="entry name" value="HIS_KIN"/>
    <property type="match status" value="1"/>
</dbReference>
<name>A0A940MP92_9RHOB</name>
<feature type="transmembrane region" description="Helical" evidence="5">
    <location>
        <begin position="155"/>
        <end position="178"/>
    </location>
</feature>
<keyword evidence="3" id="KW-0597">Phosphoprotein</keyword>
<dbReference type="SMART" id="SM00387">
    <property type="entry name" value="HATPase_c"/>
    <property type="match status" value="1"/>
</dbReference>
<dbReference type="PANTHER" id="PTHR43065:SF49">
    <property type="entry name" value="HISTIDINE KINASE"/>
    <property type="match status" value="1"/>
</dbReference>
<keyword evidence="8" id="KW-1185">Reference proteome</keyword>
<feature type="transmembrane region" description="Helical" evidence="5">
    <location>
        <begin position="21"/>
        <end position="39"/>
    </location>
</feature>
<feature type="transmembrane region" description="Helical" evidence="5">
    <location>
        <begin position="103"/>
        <end position="120"/>
    </location>
</feature>
<feature type="domain" description="Histidine kinase" evidence="6">
    <location>
        <begin position="208"/>
        <end position="429"/>
    </location>
</feature>
<dbReference type="EMBL" id="JAGISH010000003">
    <property type="protein sequence ID" value="MBP0482392.1"/>
    <property type="molecule type" value="Genomic_DNA"/>
</dbReference>
<organism evidence="7 8">
    <name type="scientific">Sagittula salina</name>
    <dbReference type="NCBI Taxonomy" id="2820268"/>
    <lineage>
        <taxon>Bacteria</taxon>
        <taxon>Pseudomonadati</taxon>
        <taxon>Pseudomonadota</taxon>
        <taxon>Alphaproteobacteria</taxon>
        <taxon>Rhodobacterales</taxon>
        <taxon>Roseobacteraceae</taxon>
        <taxon>Sagittula</taxon>
    </lineage>
</organism>
<dbReference type="InterPro" id="IPR003661">
    <property type="entry name" value="HisK_dim/P_dom"/>
</dbReference>
<dbReference type="PRINTS" id="PR00344">
    <property type="entry name" value="BCTRLSENSOR"/>
</dbReference>
<feature type="compositionally biased region" description="Polar residues" evidence="4">
    <location>
        <begin position="435"/>
        <end position="444"/>
    </location>
</feature>
<feature type="transmembrane region" description="Helical" evidence="5">
    <location>
        <begin position="127"/>
        <end position="149"/>
    </location>
</feature>